<comment type="caution">
    <text evidence="7">The sequence shown here is derived from an EMBL/GenBank/DDBJ whole genome shotgun (WGS) entry which is preliminary data.</text>
</comment>
<evidence type="ECO:0000256" key="5">
    <source>
        <dbReference type="SAM" id="MobiDB-lite"/>
    </source>
</evidence>
<protein>
    <recommendedName>
        <fullName evidence="9">Wsc domain-containing protein</fullName>
    </recommendedName>
</protein>
<comment type="subcellular location">
    <subcellularLocation>
        <location evidence="1">Membrane</location>
        <topology evidence="1">Multi-pass membrane protein</topology>
    </subcellularLocation>
</comment>
<evidence type="ECO:0000313" key="7">
    <source>
        <dbReference type="EMBL" id="KAJ1984706.1"/>
    </source>
</evidence>
<proteinExistence type="predicted"/>
<feature type="transmembrane region" description="Helical" evidence="6">
    <location>
        <begin position="63"/>
        <end position="83"/>
    </location>
</feature>
<dbReference type="InterPro" id="IPR027359">
    <property type="entry name" value="Volt_channel_dom_sf"/>
</dbReference>
<evidence type="ECO:0000256" key="3">
    <source>
        <dbReference type="ARBA" id="ARBA00022989"/>
    </source>
</evidence>
<dbReference type="AlphaFoldDB" id="A0A9W8BBN6"/>
<dbReference type="Gene3D" id="1.20.120.350">
    <property type="entry name" value="Voltage-gated potassium channels. Chain C"/>
    <property type="match status" value="1"/>
</dbReference>
<reference evidence="7" key="1">
    <citation type="submission" date="2022-07" db="EMBL/GenBank/DDBJ databases">
        <title>Phylogenomic reconstructions and comparative analyses of Kickxellomycotina fungi.</title>
        <authorList>
            <person name="Reynolds N.K."/>
            <person name="Stajich J.E."/>
            <person name="Barry K."/>
            <person name="Grigoriev I.V."/>
            <person name="Crous P."/>
            <person name="Smith M.E."/>
        </authorList>
    </citation>
    <scope>NUCLEOTIDE SEQUENCE</scope>
    <source>
        <strain evidence="7">RSA 567</strain>
    </source>
</reference>
<dbReference type="GO" id="GO:0016020">
    <property type="term" value="C:membrane"/>
    <property type="evidence" value="ECO:0007669"/>
    <property type="project" value="UniProtKB-SubCell"/>
</dbReference>
<feature type="region of interest" description="Disordered" evidence="5">
    <location>
        <begin position="218"/>
        <end position="251"/>
    </location>
</feature>
<feature type="transmembrane region" description="Helical" evidence="6">
    <location>
        <begin position="95"/>
        <end position="116"/>
    </location>
</feature>
<keyword evidence="3 6" id="KW-1133">Transmembrane helix</keyword>
<feature type="transmembrane region" description="Helical" evidence="6">
    <location>
        <begin position="37"/>
        <end position="57"/>
    </location>
</feature>
<name>A0A9W8BBN6_9FUNG</name>
<feature type="compositionally biased region" description="Low complexity" evidence="5">
    <location>
        <begin position="218"/>
        <end position="240"/>
    </location>
</feature>
<evidence type="ECO:0008006" key="9">
    <source>
        <dbReference type="Google" id="ProtNLM"/>
    </source>
</evidence>
<keyword evidence="8" id="KW-1185">Reference proteome</keyword>
<dbReference type="OrthoDB" id="429183at2759"/>
<gene>
    <name evidence="7" type="ORF">H4R34_000468</name>
</gene>
<keyword evidence="2 6" id="KW-0812">Transmembrane</keyword>
<evidence type="ECO:0000256" key="4">
    <source>
        <dbReference type="ARBA" id="ARBA00023136"/>
    </source>
</evidence>
<dbReference type="PANTHER" id="PTHR38483">
    <property type="entry name" value="CHROMOSOME 1, WHOLE GENOME SHOTGUN SEQUENCE"/>
    <property type="match status" value="1"/>
</dbReference>
<sequence length="251" mass="27637">MASGYQRVSDATIRTPHHLSPHDVLNAAANQLLYSRYYTVFYVALGVLSLLSLIIALSETCPSTGFVILESIVCAAMVIEVGTRILALGKLYWESALNVVDILLVFFCIILLVLLSHGCSKATAREELFNTIVLLVRNCVQIFRVLMMIRQNQRHMDARDVTVQFSAEEEGQLSYNGDLDDWPNHPGLHEVIAVDDGYNSSDDLGHFHSTQGYASASRFSTTHQSSSSTNSPASAALTSTKASRLQGFDDY</sequence>
<evidence type="ECO:0000313" key="8">
    <source>
        <dbReference type="Proteomes" id="UP001151582"/>
    </source>
</evidence>
<keyword evidence="4 6" id="KW-0472">Membrane</keyword>
<evidence type="ECO:0000256" key="6">
    <source>
        <dbReference type="SAM" id="Phobius"/>
    </source>
</evidence>
<organism evidence="7 8">
    <name type="scientific">Dimargaris verticillata</name>
    <dbReference type="NCBI Taxonomy" id="2761393"/>
    <lineage>
        <taxon>Eukaryota</taxon>
        <taxon>Fungi</taxon>
        <taxon>Fungi incertae sedis</taxon>
        <taxon>Zoopagomycota</taxon>
        <taxon>Kickxellomycotina</taxon>
        <taxon>Dimargaritomycetes</taxon>
        <taxon>Dimargaritales</taxon>
        <taxon>Dimargaritaceae</taxon>
        <taxon>Dimargaris</taxon>
    </lineage>
</organism>
<dbReference type="Proteomes" id="UP001151582">
    <property type="component" value="Unassembled WGS sequence"/>
</dbReference>
<dbReference type="PANTHER" id="PTHR38483:SF1">
    <property type="entry name" value="ION TRANSPORT DOMAIN-CONTAINING PROTEIN"/>
    <property type="match status" value="1"/>
</dbReference>
<dbReference type="EMBL" id="JANBQB010000012">
    <property type="protein sequence ID" value="KAJ1984706.1"/>
    <property type="molecule type" value="Genomic_DNA"/>
</dbReference>
<accession>A0A9W8BBN6</accession>
<evidence type="ECO:0000256" key="1">
    <source>
        <dbReference type="ARBA" id="ARBA00004141"/>
    </source>
</evidence>
<evidence type="ECO:0000256" key="2">
    <source>
        <dbReference type="ARBA" id="ARBA00022692"/>
    </source>
</evidence>